<evidence type="ECO:0000313" key="2">
    <source>
        <dbReference type="Proteomes" id="UP001328107"/>
    </source>
</evidence>
<feature type="non-terminal residue" evidence="1">
    <location>
        <position position="1"/>
    </location>
</feature>
<reference evidence="2" key="1">
    <citation type="submission" date="2022-10" db="EMBL/GenBank/DDBJ databases">
        <title>Genome assembly of Pristionchus species.</title>
        <authorList>
            <person name="Yoshida K."/>
            <person name="Sommer R.J."/>
        </authorList>
    </citation>
    <scope>NUCLEOTIDE SEQUENCE [LARGE SCALE GENOMIC DNA]</scope>
    <source>
        <strain evidence="2">RS5460</strain>
    </source>
</reference>
<evidence type="ECO:0000313" key="1">
    <source>
        <dbReference type="EMBL" id="GMR52902.1"/>
    </source>
</evidence>
<dbReference type="AlphaFoldDB" id="A0AAN5I5B4"/>
<feature type="non-terminal residue" evidence="1">
    <location>
        <position position="84"/>
    </location>
</feature>
<gene>
    <name evidence="1" type="ORF">PMAYCL1PPCAC_23097</name>
</gene>
<organism evidence="1 2">
    <name type="scientific">Pristionchus mayeri</name>
    <dbReference type="NCBI Taxonomy" id="1317129"/>
    <lineage>
        <taxon>Eukaryota</taxon>
        <taxon>Metazoa</taxon>
        <taxon>Ecdysozoa</taxon>
        <taxon>Nematoda</taxon>
        <taxon>Chromadorea</taxon>
        <taxon>Rhabditida</taxon>
        <taxon>Rhabditina</taxon>
        <taxon>Diplogasteromorpha</taxon>
        <taxon>Diplogasteroidea</taxon>
        <taxon>Neodiplogasteridae</taxon>
        <taxon>Pristionchus</taxon>
    </lineage>
</organism>
<accession>A0AAN5I5B4</accession>
<protein>
    <submittedName>
        <fullName evidence="1">Uncharacterized protein</fullName>
    </submittedName>
</protein>
<dbReference type="Proteomes" id="UP001328107">
    <property type="component" value="Unassembled WGS sequence"/>
</dbReference>
<dbReference type="EMBL" id="BTRK01000005">
    <property type="protein sequence ID" value="GMR52902.1"/>
    <property type="molecule type" value="Genomic_DNA"/>
</dbReference>
<sequence length="84" mass="9683">VLDLRLHHLDGWLGILRSGHHVRSSRNDVYTALVRIPERSTSLWRDRLKLASSDVTLVLEIDKVDEDGTRQQHRLYAGLDLGRD</sequence>
<proteinExistence type="predicted"/>
<name>A0AAN5I5B4_9BILA</name>
<comment type="caution">
    <text evidence="1">The sequence shown here is derived from an EMBL/GenBank/DDBJ whole genome shotgun (WGS) entry which is preliminary data.</text>
</comment>
<keyword evidence="2" id="KW-1185">Reference proteome</keyword>